<dbReference type="PROSITE" id="PS00113">
    <property type="entry name" value="ADENYLATE_KINASE"/>
    <property type="match status" value="1"/>
</dbReference>
<dbReference type="AlphaFoldDB" id="A0A931SD56"/>
<accession>A0A931SD56</accession>
<comment type="caution">
    <text evidence="5">The sequence shown here is derived from an EMBL/GenBank/DDBJ whole genome shotgun (WGS) entry which is preliminary data.</text>
</comment>
<keyword evidence="4 5" id="KW-0418">Kinase</keyword>
<dbReference type="GO" id="GO:0005524">
    <property type="term" value="F:ATP binding"/>
    <property type="evidence" value="ECO:0007669"/>
    <property type="project" value="InterPro"/>
</dbReference>
<evidence type="ECO:0000313" key="6">
    <source>
        <dbReference type="Proteomes" id="UP000724148"/>
    </source>
</evidence>
<name>A0A931SD56_9BACT</name>
<dbReference type="Pfam" id="PF00406">
    <property type="entry name" value="ADK"/>
    <property type="match status" value="1"/>
</dbReference>
<evidence type="ECO:0000256" key="3">
    <source>
        <dbReference type="ARBA" id="ARBA00022741"/>
    </source>
</evidence>
<dbReference type="InterPro" id="IPR027417">
    <property type="entry name" value="P-loop_NTPase"/>
</dbReference>
<evidence type="ECO:0000256" key="4">
    <source>
        <dbReference type="ARBA" id="ARBA00022777"/>
    </source>
</evidence>
<dbReference type="InterPro" id="IPR000850">
    <property type="entry name" value="Adenylat/UMP-CMP_kin"/>
</dbReference>
<dbReference type="GO" id="GO:0009165">
    <property type="term" value="P:nucleotide biosynthetic process"/>
    <property type="evidence" value="ECO:0007669"/>
    <property type="project" value="UniProtKB-KW"/>
</dbReference>
<organism evidence="5 6">
    <name type="scientific">Candidatus Sungiibacteriota bacterium</name>
    <dbReference type="NCBI Taxonomy" id="2750080"/>
    <lineage>
        <taxon>Bacteria</taxon>
        <taxon>Candidatus Sungiibacteriota</taxon>
    </lineage>
</organism>
<keyword evidence="3" id="KW-0547">Nucleotide-binding</keyword>
<evidence type="ECO:0000313" key="5">
    <source>
        <dbReference type="EMBL" id="MBI2096904.1"/>
    </source>
</evidence>
<protein>
    <submittedName>
        <fullName evidence="5">Nucleoside monophosphate kinase</fullName>
    </submittedName>
</protein>
<keyword evidence="1" id="KW-0808">Transferase</keyword>
<dbReference type="SUPFAM" id="SSF52540">
    <property type="entry name" value="P-loop containing nucleoside triphosphate hydrolases"/>
    <property type="match status" value="1"/>
</dbReference>
<proteinExistence type="predicted"/>
<dbReference type="Gene3D" id="3.40.50.300">
    <property type="entry name" value="P-loop containing nucleotide triphosphate hydrolases"/>
    <property type="match status" value="1"/>
</dbReference>
<gene>
    <name evidence="5" type="ORF">HYT40_01990</name>
</gene>
<evidence type="ECO:0000256" key="2">
    <source>
        <dbReference type="ARBA" id="ARBA00022727"/>
    </source>
</evidence>
<evidence type="ECO:0000256" key="1">
    <source>
        <dbReference type="ARBA" id="ARBA00022679"/>
    </source>
</evidence>
<reference evidence="5" key="1">
    <citation type="submission" date="2020-07" db="EMBL/GenBank/DDBJ databases">
        <title>Huge and variable diversity of episymbiotic CPR bacteria and DPANN archaea in groundwater ecosystems.</title>
        <authorList>
            <person name="He C.Y."/>
            <person name="Keren R."/>
            <person name="Whittaker M."/>
            <person name="Farag I.F."/>
            <person name="Doudna J."/>
            <person name="Cate J.H.D."/>
            <person name="Banfield J.F."/>
        </authorList>
    </citation>
    <scope>NUCLEOTIDE SEQUENCE</scope>
    <source>
        <strain evidence="5">NC_groundwater_193_Ag_S-0.1um_51_7</strain>
    </source>
</reference>
<dbReference type="Proteomes" id="UP000724148">
    <property type="component" value="Unassembled WGS sequence"/>
</dbReference>
<dbReference type="EMBL" id="JACOZA010000051">
    <property type="protein sequence ID" value="MBI2096904.1"/>
    <property type="molecule type" value="Genomic_DNA"/>
</dbReference>
<keyword evidence="2" id="KW-0545">Nucleotide biosynthesis</keyword>
<dbReference type="GO" id="GO:0019205">
    <property type="term" value="F:nucleobase-containing compound kinase activity"/>
    <property type="evidence" value="ECO:0007669"/>
    <property type="project" value="InterPro"/>
</dbReference>
<sequence>MHSFNFPVFKTKIDNLAQSFALEDPADRRRYFDAKAGSEIEKIREYLRTGTFVGFLLGKKNSGKGTYSKLFMEAIGGDRVAHISVGDVVRGVHKDLAEEHRKKELIDFLKRRYRGFITIEQALDVVLGRDTKTLLPTEVILALVEREVDRLGRRAVFIDGFPRQLDQISYSLYFRALIGYRDDPDFFVFIDVPEAVIDERMRHRVVCPKCQTPRSLKLLRTKRIGYDAPAKQFYLICDNAECGGARLTAKEGDELGIEAVRERIEVDDRVIRQLTVLEGVPKIYLRNSVPVDLARDYVNDYEITPAYRYELTRFINLSSAGYDSLQ</sequence>
<dbReference type="InterPro" id="IPR033690">
    <property type="entry name" value="Adenylat_kinase_CS"/>
</dbReference>
<dbReference type="PANTHER" id="PTHR23359">
    <property type="entry name" value="NUCLEOTIDE KINASE"/>
    <property type="match status" value="1"/>
</dbReference>